<feature type="domain" description="Beta-xylosidase C-terminal Concanavalin A-like" evidence="7">
    <location>
        <begin position="335"/>
        <end position="532"/>
    </location>
</feature>
<evidence type="ECO:0000313" key="9">
    <source>
        <dbReference type="Proteomes" id="UP000027730"/>
    </source>
</evidence>
<comment type="similarity">
    <text evidence="1 6">Belongs to the glycosyl hydrolase 43 family.</text>
</comment>
<reference evidence="8 9" key="1">
    <citation type="journal article" date="2014" name="BMC Genomics">
        <title>Genome sequencing of four Aureobasidium pullulans varieties: biotechnological potential, stress tolerance, and description of new species.</title>
        <authorList>
            <person name="Gostin Ar C."/>
            <person name="Ohm R.A."/>
            <person name="Kogej T."/>
            <person name="Sonjak S."/>
            <person name="Turk M."/>
            <person name="Zajc J."/>
            <person name="Zalar P."/>
            <person name="Grube M."/>
            <person name="Sun H."/>
            <person name="Han J."/>
            <person name="Sharma A."/>
            <person name="Chiniquy J."/>
            <person name="Ngan C.Y."/>
            <person name="Lipzen A."/>
            <person name="Barry K."/>
            <person name="Grigoriev I.V."/>
            <person name="Gunde-Cimerman N."/>
        </authorList>
    </citation>
    <scope>NUCLEOTIDE SEQUENCE [LARGE SCALE GENOMIC DNA]</scope>
    <source>
        <strain evidence="8 9">CBS 147.97</strain>
    </source>
</reference>
<organism evidence="8 9">
    <name type="scientific">Aureobasidium namibiae CBS 147.97</name>
    <dbReference type="NCBI Taxonomy" id="1043004"/>
    <lineage>
        <taxon>Eukaryota</taxon>
        <taxon>Fungi</taxon>
        <taxon>Dikarya</taxon>
        <taxon>Ascomycota</taxon>
        <taxon>Pezizomycotina</taxon>
        <taxon>Dothideomycetes</taxon>
        <taxon>Dothideomycetidae</taxon>
        <taxon>Dothideales</taxon>
        <taxon>Saccotheciaceae</taxon>
        <taxon>Aureobasidium</taxon>
    </lineage>
</organism>
<sequence length="536" mass="60601">MPTHSNPILPGFNPDPSLVRVGEDYYLTTSTFEYHPGLPVYHARDLVNWTLIGHALTRPSQLNLRTGEPGSGIWAPTLRYREGVFYIASCLWTAYSPQTNVRVWPRGFYVSTTNPWIADSWSDPVYFDQPGFDQDLFWDDDGSVYLSTCYRAIDHDASSGLKGFAVHVSRIDLITGASLDSPRLIRRSPSGVAEGSHIIKRGRYYYLFVAEGGTESGHMELVFRSETGPYGPWLPAPNNPLISATIQDDVQNTGHADLVEGPKGEWKAVCLAVRPSRQGTSNDGKDSFLPSPFGRETFLMDVNWENDWPIFNRGHKVQLTFEADTEPVPSTPIWRDDFARSNSLALGWYHKNTPLKREYSLKEREHYLRLWGGPYNLQSLESPTMVLRKQTIARGTWKTTLDFQARYSHCEAGTVVYWNPYTFSSIGICKGPNAESRMIRCKTPISPGKFTITYRPLDHMSPIKLAIRFTETGYTLGYAELDEEYQWFGHIGMESMTVDPPRGMAFTGMMFGLYAYGELQRCLEPADFAYASLTSS</sequence>
<protein>
    <recommendedName>
        <fullName evidence="7">Beta-xylosidase C-terminal Concanavalin A-like domain-containing protein</fullName>
    </recommendedName>
</protein>
<name>A0A074XK24_9PEZI</name>
<dbReference type="Gene3D" id="2.115.10.20">
    <property type="entry name" value="Glycosyl hydrolase domain, family 43"/>
    <property type="match status" value="1"/>
</dbReference>
<evidence type="ECO:0000259" key="7">
    <source>
        <dbReference type="Pfam" id="PF17851"/>
    </source>
</evidence>
<proteinExistence type="inferred from homology"/>
<dbReference type="GO" id="GO:0005975">
    <property type="term" value="P:carbohydrate metabolic process"/>
    <property type="evidence" value="ECO:0007669"/>
    <property type="project" value="InterPro"/>
</dbReference>
<dbReference type="PANTHER" id="PTHR42812">
    <property type="entry name" value="BETA-XYLOSIDASE"/>
    <property type="match status" value="1"/>
</dbReference>
<dbReference type="Pfam" id="PF17851">
    <property type="entry name" value="GH43_C2"/>
    <property type="match status" value="1"/>
</dbReference>
<dbReference type="GO" id="GO:0004553">
    <property type="term" value="F:hydrolase activity, hydrolyzing O-glycosyl compounds"/>
    <property type="evidence" value="ECO:0007669"/>
    <property type="project" value="InterPro"/>
</dbReference>
<dbReference type="HOGENOM" id="CLU_016508_2_0_1"/>
<evidence type="ECO:0000256" key="6">
    <source>
        <dbReference type="RuleBase" id="RU361187"/>
    </source>
</evidence>
<keyword evidence="9" id="KW-1185">Reference proteome</keyword>
<dbReference type="Pfam" id="PF04616">
    <property type="entry name" value="Glyco_hydro_43"/>
    <property type="match status" value="1"/>
</dbReference>
<accession>A0A074XK24</accession>
<dbReference type="InterPro" id="IPR051795">
    <property type="entry name" value="Glycosyl_Hydrlase_43"/>
</dbReference>
<evidence type="ECO:0000256" key="4">
    <source>
        <dbReference type="PIRSR" id="PIRSR606710-1"/>
    </source>
</evidence>
<dbReference type="RefSeq" id="XP_013429240.1">
    <property type="nucleotide sequence ID" value="XM_013573786.1"/>
</dbReference>
<dbReference type="GeneID" id="25414935"/>
<evidence type="ECO:0000256" key="3">
    <source>
        <dbReference type="ARBA" id="ARBA00023295"/>
    </source>
</evidence>
<feature type="active site" description="Proton acceptor" evidence="4">
    <location>
        <position position="15"/>
    </location>
</feature>
<dbReference type="SUPFAM" id="SSF49899">
    <property type="entry name" value="Concanavalin A-like lectins/glucanases"/>
    <property type="match status" value="1"/>
</dbReference>
<dbReference type="AlphaFoldDB" id="A0A074XK24"/>
<feature type="site" description="Important for catalytic activity, responsible for pKa modulation of the active site Glu and correct orientation of both the proton donor and substrate" evidence="5">
    <location>
        <position position="133"/>
    </location>
</feature>
<dbReference type="InterPro" id="IPR006710">
    <property type="entry name" value="Glyco_hydro_43"/>
</dbReference>
<dbReference type="EMBL" id="KL584706">
    <property type="protein sequence ID" value="KEQ74896.1"/>
    <property type="molecule type" value="Genomic_DNA"/>
</dbReference>
<dbReference type="Proteomes" id="UP000027730">
    <property type="component" value="Unassembled WGS sequence"/>
</dbReference>
<dbReference type="STRING" id="1043004.A0A074XK24"/>
<evidence type="ECO:0000256" key="5">
    <source>
        <dbReference type="PIRSR" id="PIRSR606710-2"/>
    </source>
</evidence>
<evidence type="ECO:0000256" key="1">
    <source>
        <dbReference type="ARBA" id="ARBA00009865"/>
    </source>
</evidence>
<dbReference type="OrthoDB" id="2139957at2759"/>
<evidence type="ECO:0000313" key="8">
    <source>
        <dbReference type="EMBL" id="KEQ74896.1"/>
    </source>
</evidence>
<keyword evidence="2 6" id="KW-0378">Hydrolase</keyword>
<dbReference type="PANTHER" id="PTHR42812:SF16">
    <property type="entry name" value="HYDROLASE, PUTATIVE (AFU_ORTHOLOGUE AFUA_7G06110)-RELATED"/>
    <property type="match status" value="1"/>
</dbReference>
<dbReference type="SUPFAM" id="SSF75005">
    <property type="entry name" value="Arabinanase/levansucrase/invertase"/>
    <property type="match status" value="1"/>
</dbReference>
<dbReference type="InterPro" id="IPR013320">
    <property type="entry name" value="ConA-like_dom_sf"/>
</dbReference>
<dbReference type="InterPro" id="IPR023296">
    <property type="entry name" value="Glyco_hydro_beta-prop_sf"/>
</dbReference>
<feature type="active site" description="Proton donor" evidence="4">
    <location>
        <position position="194"/>
    </location>
</feature>
<keyword evidence="3 6" id="KW-0326">Glycosidase</keyword>
<dbReference type="InterPro" id="IPR041542">
    <property type="entry name" value="GH43_C2"/>
</dbReference>
<dbReference type="Gene3D" id="2.60.120.200">
    <property type="match status" value="1"/>
</dbReference>
<evidence type="ECO:0000256" key="2">
    <source>
        <dbReference type="ARBA" id="ARBA00022801"/>
    </source>
</evidence>
<dbReference type="CDD" id="cd18617">
    <property type="entry name" value="GH43_XynB-like"/>
    <property type="match status" value="1"/>
</dbReference>
<gene>
    <name evidence="8" type="ORF">M436DRAFT_71387</name>
</gene>